<dbReference type="AlphaFoldDB" id="A0A1S2VLU6"/>
<organism evidence="1 2">
    <name type="scientific">Arsenicibacter rosenii</name>
    <dbReference type="NCBI Taxonomy" id="1750698"/>
    <lineage>
        <taxon>Bacteria</taxon>
        <taxon>Pseudomonadati</taxon>
        <taxon>Bacteroidota</taxon>
        <taxon>Cytophagia</taxon>
        <taxon>Cytophagales</taxon>
        <taxon>Spirosomataceae</taxon>
        <taxon>Arsenicibacter</taxon>
    </lineage>
</organism>
<dbReference type="EMBL" id="MORL01000003">
    <property type="protein sequence ID" value="OIN59747.1"/>
    <property type="molecule type" value="Genomic_DNA"/>
</dbReference>
<proteinExistence type="predicted"/>
<keyword evidence="2" id="KW-1185">Reference proteome</keyword>
<dbReference type="Proteomes" id="UP000181790">
    <property type="component" value="Unassembled WGS sequence"/>
</dbReference>
<reference evidence="1 2" key="1">
    <citation type="submission" date="2016-10" db="EMBL/GenBank/DDBJ databases">
        <title>Arsenicibacter rosenii gen. nov., sp. nov., an efficient arsenic-methylating bacterium isolated from an arsenic-contaminated paddy soil.</title>
        <authorList>
            <person name="Huang K."/>
        </authorList>
    </citation>
    <scope>NUCLEOTIDE SEQUENCE [LARGE SCALE GENOMIC DNA]</scope>
    <source>
        <strain evidence="1 2">SM-1</strain>
    </source>
</reference>
<gene>
    <name evidence="1" type="ORF">BLX24_07765</name>
</gene>
<accession>A0A1S2VLU6</accession>
<evidence type="ECO:0000313" key="2">
    <source>
        <dbReference type="Proteomes" id="UP000181790"/>
    </source>
</evidence>
<evidence type="ECO:0000313" key="1">
    <source>
        <dbReference type="EMBL" id="OIN59747.1"/>
    </source>
</evidence>
<comment type="caution">
    <text evidence="1">The sequence shown here is derived from an EMBL/GenBank/DDBJ whole genome shotgun (WGS) entry which is preliminary data.</text>
</comment>
<sequence length="59" mass="6677">MVIRIKKDAPASAIDEALKTLANQPKTARKGFDPKKYAGKIKFPADGLTYQKQVRDEWE</sequence>
<name>A0A1S2VLU6_9BACT</name>
<protein>
    <submittedName>
        <fullName evidence="1">Uncharacterized protein</fullName>
    </submittedName>
</protein>
<dbReference type="RefSeq" id="WP_071502547.1">
    <property type="nucleotide sequence ID" value="NZ_MORL01000003.1"/>
</dbReference>
<dbReference type="OrthoDB" id="1454268at2"/>